<protein>
    <submittedName>
        <fullName evidence="1">Uncharacterized protein</fullName>
    </submittedName>
</protein>
<accession>A0A839SXP8</accession>
<dbReference type="EMBL" id="JACHXA010000007">
    <property type="protein sequence ID" value="MBB3066306.1"/>
    <property type="molecule type" value="Genomic_DNA"/>
</dbReference>
<organism evidence="1 2">
    <name type="scientific">Limibacillus halophilus</name>
    <dbReference type="NCBI Taxonomy" id="1579333"/>
    <lineage>
        <taxon>Bacteria</taxon>
        <taxon>Pseudomonadati</taxon>
        <taxon>Pseudomonadota</taxon>
        <taxon>Alphaproteobacteria</taxon>
        <taxon>Rhodospirillales</taxon>
        <taxon>Rhodovibrionaceae</taxon>
        <taxon>Limibacillus</taxon>
    </lineage>
</organism>
<evidence type="ECO:0000313" key="1">
    <source>
        <dbReference type="EMBL" id="MBB3066306.1"/>
    </source>
</evidence>
<dbReference type="AlphaFoldDB" id="A0A839SXP8"/>
<reference evidence="1 2" key="1">
    <citation type="submission" date="2020-08" db="EMBL/GenBank/DDBJ databases">
        <title>Genomic Encyclopedia of Type Strains, Phase III (KMG-III): the genomes of soil and plant-associated and newly described type strains.</title>
        <authorList>
            <person name="Whitman W."/>
        </authorList>
    </citation>
    <scope>NUCLEOTIDE SEQUENCE [LARGE SCALE GENOMIC DNA]</scope>
    <source>
        <strain evidence="1 2">CECT 8803</strain>
    </source>
</reference>
<sequence>MAPPSGGAILFARFLLILMEWLGPQGMRVLRIVLPTACAYLCEIAAPTRNRKAI</sequence>
<keyword evidence="2" id="KW-1185">Reference proteome</keyword>
<comment type="caution">
    <text evidence="1">The sequence shown here is derived from an EMBL/GenBank/DDBJ whole genome shotgun (WGS) entry which is preliminary data.</text>
</comment>
<proteinExistence type="predicted"/>
<gene>
    <name evidence="1" type="ORF">FHR98_002611</name>
</gene>
<dbReference type="Proteomes" id="UP000581135">
    <property type="component" value="Unassembled WGS sequence"/>
</dbReference>
<evidence type="ECO:0000313" key="2">
    <source>
        <dbReference type="Proteomes" id="UP000581135"/>
    </source>
</evidence>
<name>A0A839SXP8_9PROT</name>